<dbReference type="AlphaFoldDB" id="A0A246S0U3"/>
<dbReference type="EMBL" id="JPUA01000026">
    <property type="protein sequence ID" value="OWV30052.1"/>
    <property type="molecule type" value="Genomic_DNA"/>
</dbReference>
<proteinExistence type="predicted"/>
<dbReference type="RefSeq" id="WP_088700038.1">
    <property type="nucleotide sequence ID" value="NZ_JPUA01000026.1"/>
</dbReference>
<comment type="caution">
    <text evidence="1">The sequence shown here is derived from an EMBL/GenBank/DDBJ whole genome shotgun (WGS) entry which is preliminary data.</text>
</comment>
<dbReference type="Proteomes" id="UP000197334">
    <property type="component" value="Unassembled WGS sequence"/>
</dbReference>
<protein>
    <recommendedName>
        <fullName evidence="3">Helix-hairpin-helix domain-containing protein</fullName>
    </recommendedName>
</protein>
<evidence type="ECO:0008006" key="3">
    <source>
        <dbReference type="Google" id="ProtNLM"/>
    </source>
</evidence>
<reference evidence="1 2" key="1">
    <citation type="submission" date="2014-08" db="EMBL/GenBank/DDBJ databases">
        <title>Draft genome sequence of a novel L-asparaginase producing marine bacterium, Halomonas campaniensis.</title>
        <authorList>
            <person name="Sundarakrishnan B."/>
            <person name="Moushumi Priya A."/>
            <person name="Raman G."/>
            <person name="Sakthivel N."/>
            <person name="Park S."/>
            <person name="Jayachandran S."/>
        </authorList>
    </citation>
    <scope>NUCLEOTIDE SEQUENCE [LARGE SCALE GENOMIC DNA]</scope>
    <source>
        <strain evidence="1 2">SK03</strain>
    </source>
</reference>
<name>A0A246S0U3_9GAMM</name>
<evidence type="ECO:0000313" key="1">
    <source>
        <dbReference type="EMBL" id="OWV30052.1"/>
    </source>
</evidence>
<dbReference type="OrthoDB" id="6164970at2"/>
<accession>A0A246S0U3</accession>
<sequence>MTAEQSQTTGLPVEQLRDTINTLMHTVTALLEGELTLDVLETALNSHDELRGQLTALSRDTSTLAALQRIEQFITLQAGHYYQTASADFDEQQNSRFLTLFARQLLALDGIGPATARQLFQLGVFTPKHFFALPPKEVAQLDLPAATLARLIPLHAQAPPLERFSETS</sequence>
<keyword evidence="2" id="KW-1185">Reference proteome</keyword>
<gene>
    <name evidence="1" type="ORF">JI62_10020</name>
</gene>
<organism evidence="1 2">
    <name type="scientific">Halomonas campaniensis</name>
    <dbReference type="NCBI Taxonomy" id="213554"/>
    <lineage>
        <taxon>Bacteria</taxon>
        <taxon>Pseudomonadati</taxon>
        <taxon>Pseudomonadota</taxon>
        <taxon>Gammaproteobacteria</taxon>
        <taxon>Oceanospirillales</taxon>
        <taxon>Halomonadaceae</taxon>
        <taxon>Halomonas</taxon>
    </lineage>
</organism>
<evidence type="ECO:0000313" key="2">
    <source>
        <dbReference type="Proteomes" id="UP000197334"/>
    </source>
</evidence>